<feature type="chain" id="PRO_5015162681" description="CHAT domain-containing protein" evidence="1">
    <location>
        <begin position="49"/>
        <end position="814"/>
    </location>
</feature>
<sequence>MASPLGEASIRARVHDRRDALTTGGWAGRLMRFALGLAGVALSAPAMAATADDLCAATVARPAFPPEQALVSAAEQVEQHLRIGDGSSLDQAVRTLDIEANGAGRPTRRSLALYCAAAGETMRRSPDGSQAQAQAFLTTAFRAAGAEAPDLSALAAYRLGLVALAGPGSGTTRGSSDEASLPRGGGEVTAAELAAAERSEIDSCGDLSDRNLARTTNAYLSMIALQCAAARALRNGDATLSSLAGLRLARFWLTLSRSPAEDREAMRKAGIEAALRTMPAAGAITAPALRGEVMGRLLAVVIELGGTEAGAVERGIAAMRESQQPDSDALAFAAEIEARLAFAQGEPARAITLAEQALLLESRRPLPARVPGLYLLLAAADPVNRERYSAAALAALETLRPLLPRLDPLTEESTFALYMRDVFEQAADVALAGGDPARIEAAQIIVEASRQAELQNAVGSECLPPRDALKPQDLAAGEIVLYPLLLPDRIELLILSGDQPGGARTFRRLAPDRSANRDAVGRLVEAMVLSTTYGDDEAWRAPARRLYQLLIAPIEDQLGAGSVIAIIPDGPLRALPFAALVDADGRFLAERTRVVVAPALAYLQPGEIRGRRPARIVAASLQHRVRLPAGSFAALASTAAEADIAAANGAPGEHLANFKRADLVQAMGSGDVDILHLATHASFDGRSDRAFIVANGELIRLRELRDIIGGNHKRGESLDLLVLSACETAVGDDEASMGLAGAAVQAGAVSALASLWQVDDSGTGELMRRFYAAYGSGRSRSDALRDAQLAMIRGGGAQARPHIWAAFTLLGAWR</sequence>
<dbReference type="Proteomes" id="UP000241167">
    <property type="component" value="Unassembled WGS sequence"/>
</dbReference>
<evidence type="ECO:0000313" key="3">
    <source>
        <dbReference type="EMBL" id="PSJ41889.1"/>
    </source>
</evidence>
<feature type="signal peptide" evidence="1">
    <location>
        <begin position="1"/>
        <end position="48"/>
    </location>
</feature>
<comment type="caution">
    <text evidence="3">The sequence shown here is derived from an EMBL/GenBank/DDBJ whole genome shotgun (WGS) entry which is preliminary data.</text>
</comment>
<dbReference type="AlphaFoldDB" id="A0A2P7QVA5"/>
<name>A0A2P7QVA5_9SPHN</name>
<evidence type="ECO:0000259" key="2">
    <source>
        <dbReference type="Pfam" id="PF12770"/>
    </source>
</evidence>
<organism evidence="3 4">
    <name type="scientific">Allosphingosinicella deserti</name>
    <dbReference type="NCBI Taxonomy" id="2116704"/>
    <lineage>
        <taxon>Bacteria</taxon>
        <taxon>Pseudomonadati</taxon>
        <taxon>Pseudomonadota</taxon>
        <taxon>Alphaproteobacteria</taxon>
        <taxon>Sphingomonadales</taxon>
        <taxon>Sphingomonadaceae</taxon>
        <taxon>Allosphingosinicella</taxon>
    </lineage>
</organism>
<reference evidence="3 4" key="1">
    <citation type="submission" date="2018-03" db="EMBL/GenBank/DDBJ databases">
        <title>The draft genome of Sphingosinicella sp. GL-C-18.</title>
        <authorList>
            <person name="Liu L."/>
            <person name="Li L."/>
            <person name="Liang L."/>
            <person name="Zhang X."/>
            <person name="Wang T."/>
        </authorList>
    </citation>
    <scope>NUCLEOTIDE SEQUENCE [LARGE SCALE GENOMIC DNA]</scope>
    <source>
        <strain evidence="3 4">GL-C-18</strain>
    </source>
</reference>
<keyword evidence="1" id="KW-0732">Signal</keyword>
<protein>
    <recommendedName>
        <fullName evidence="2">CHAT domain-containing protein</fullName>
    </recommendedName>
</protein>
<keyword evidence="4" id="KW-1185">Reference proteome</keyword>
<gene>
    <name evidence="3" type="ORF">C7I55_06375</name>
</gene>
<evidence type="ECO:0000256" key="1">
    <source>
        <dbReference type="SAM" id="SignalP"/>
    </source>
</evidence>
<feature type="domain" description="CHAT" evidence="2">
    <location>
        <begin position="541"/>
        <end position="811"/>
    </location>
</feature>
<dbReference type="PANTHER" id="PTHR10098:SF112">
    <property type="entry name" value="SLR0380 PROTEIN"/>
    <property type="match status" value="1"/>
</dbReference>
<dbReference type="Pfam" id="PF12770">
    <property type="entry name" value="CHAT"/>
    <property type="match status" value="1"/>
</dbReference>
<dbReference type="InterPro" id="IPR024983">
    <property type="entry name" value="CHAT_dom"/>
</dbReference>
<proteinExistence type="predicted"/>
<dbReference type="PANTHER" id="PTHR10098">
    <property type="entry name" value="RAPSYN-RELATED"/>
    <property type="match status" value="1"/>
</dbReference>
<evidence type="ECO:0000313" key="4">
    <source>
        <dbReference type="Proteomes" id="UP000241167"/>
    </source>
</evidence>
<accession>A0A2P7QVA5</accession>
<dbReference type="EMBL" id="PXYI01000002">
    <property type="protein sequence ID" value="PSJ41889.1"/>
    <property type="molecule type" value="Genomic_DNA"/>
</dbReference>